<keyword evidence="2" id="KW-1185">Reference proteome</keyword>
<dbReference type="Proteomes" id="UP001139157">
    <property type="component" value="Unassembled WGS sequence"/>
</dbReference>
<dbReference type="InterPro" id="IPR004991">
    <property type="entry name" value="Aerolysin-like"/>
</dbReference>
<dbReference type="CDD" id="cd20237">
    <property type="entry name" value="PFM_LIN24-like"/>
    <property type="match status" value="1"/>
</dbReference>
<comment type="caution">
    <text evidence="1">The sequence shown here is derived from an EMBL/GenBank/DDBJ whole genome shotgun (WGS) entry which is preliminary data.</text>
</comment>
<dbReference type="EMBL" id="JAMRXG010000005">
    <property type="protein sequence ID" value="MCM6774730.1"/>
    <property type="molecule type" value="Genomic_DNA"/>
</dbReference>
<dbReference type="InterPro" id="IPR053237">
    <property type="entry name" value="Natterin_C"/>
</dbReference>
<evidence type="ECO:0000313" key="2">
    <source>
        <dbReference type="Proteomes" id="UP001139157"/>
    </source>
</evidence>
<protein>
    <submittedName>
        <fullName evidence="1">ETX/MTX2 family pore-forming toxin</fullName>
    </submittedName>
</protein>
<dbReference type="SUPFAM" id="SSF56973">
    <property type="entry name" value="Aerolisin/ETX pore-forming domain"/>
    <property type="match status" value="1"/>
</dbReference>
<dbReference type="PANTHER" id="PTHR39244:SF5">
    <property type="entry name" value="NATTERIN-3-LIKE"/>
    <property type="match status" value="1"/>
</dbReference>
<sequence>MTQIIDLDKHFKEAVSALLAKDHPGAPHLEVKKLSLDRLIFDGAINYHLDESSSSTAMDTIDEVIETNRTSVQQETTVRRHETITNSYTWTTEHSVSVGISVTAEIKVPLIGGVDTTVSTEYSFKSSKSATETKERGWDFEKKIEIPQHTKVTAVLMIEKTKPRVPYTMVGAFSGYVTGIVETPVINWPVMVPVSRIFDERPLAGFRNEGTKTYFHTDGVFEASEGIRALIDVKEEPLAKGEPPRNYIVDVTPELASMTQEIPEKPAG</sequence>
<evidence type="ECO:0000313" key="1">
    <source>
        <dbReference type="EMBL" id="MCM6774730.1"/>
    </source>
</evidence>
<dbReference type="AlphaFoldDB" id="A0A9X2IY88"/>
<dbReference type="Gene3D" id="2.170.15.10">
    <property type="entry name" value="Proaerolysin, chain A, domain 3"/>
    <property type="match status" value="1"/>
</dbReference>
<reference evidence="1" key="1">
    <citation type="submission" date="2022-06" db="EMBL/GenBank/DDBJ databases">
        <title>Novel species in genus nocardia.</title>
        <authorList>
            <person name="Li F."/>
        </authorList>
    </citation>
    <scope>NUCLEOTIDE SEQUENCE</scope>
    <source>
        <strain evidence="1">CDC141</strain>
    </source>
</reference>
<gene>
    <name evidence="1" type="ORF">NDR86_14730</name>
</gene>
<dbReference type="PANTHER" id="PTHR39244">
    <property type="entry name" value="NATTERIN-4"/>
    <property type="match status" value="1"/>
</dbReference>
<accession>A0A9X2IY88</accession>
<name>A0A9X2IY88_9NOCA</name>
<organism evidence="1 2">
    <name type="scientific">Nocardia pulmonis</name>
    <dbReference type="NCBI Taxonomy" id="2951408"/>
    <lineage>
        <taxon>Bacteria</taxon>
        <taxon>Bacillati</taxon>
        <taxon>Actinomycetota</taxon>
        <taxon>Actinomycetes</taxon>
        <taxon>Mycobacteriales</taxon>
        <taxon>Nocardiaceae</taxon>
        <taxon>Nocardia</taxon>
    </lineage>
</organism>
<dbReference type="Pfam" id="PF03318">
    <property type="entry name" value="ETX_MTX2"/>
    <property type="match status" value="1"/>
</dbReference>
<dbReference type="RefSeq" id="WP_251912587.1">
    <property type="nucleotide sequence ID" value="NZ_JAMRXG010000005.1"/>
</dbReference>
<proteinExistence type="predicted"/>